<feature type="coiled-coil region" evidence="1">
    <location>
        <begin position="11"/>
        <end position="66"/>
    </location>
</feature>
<comment type="caution">
    <text evidence="4">The sequence shown here is derived from an EMBL/GenBank/DDBJ whole genome shotgun (WGS) entry which is preliminary data.</text>
</comment>
<keyword evidence="1" id="KW-0175">Coiled coil</keyword>
<dbReference type="Pfam" id="PF02591">
    <property type="entry name" value="Zn_ribbon_9"/>
    <property type="match status" value="1"/>
</dbReference>
<evidence type="ECO:0000256" key="1">
    <source>
        <dbReference type="SAM" id="Coils"/>
    </source>
</evidence>
<dbReference type="Pfam" id="PF24481">
    <property type="entry name" value="CT398_CC"/>
    <property type="match status" value="1"/>
</dbReference>
<dbReference type="AlphaFoldDB" id="A0A840UUT5"/>
<evidence type="ECO:0008006" key="6">
    <source>
        <dbReference type="Google" id="ProtNLM"/>
    </source>
</evidence>
<evidence type="ECO:0000259" key="3">
    <source>
        <dbReference type="Pfam" id="PF24481"/>
    </source>
</evidence>
<dbReference type="Gene3D" id="1.10.287.1490">
    <property type="match status" value="1"/>
</dbReference>
<dbReference type="Proteomes" id="UP000539642">
    <property type="component" value="Unassembled WGS sequence"/>
</dbReference>
<feature type="coiled-coil region" evidence="1">
    <location>
        <begin position="97"/>
        <end position="124"/>
    </location>
</feature>
<gene>
    <name evidence="4" type="ORF">HNQ81_002332</name>
</gene>
<name>A0A840UUT5_9BACT</name>
<sequence length="237" mass="27151">MKEHIEQLINLQSIDLEIDQIENEIKAQQSALDARIAALADKEALIAALQEQISNGDKERRALEAEVADKMAFVRDRQSKMMQVQTGREQTALLKEIEEGKKSAKESEEKIVAIMEEVEKLDARIIEEKNLLKGEKELVTEETEKVRTTIETISKTKKEKDALRQQQAQGINGSILKKYTTLRERRNGLAVVNVLQGVCQGCYMNIPPQRYNQLLRGDQIFDCPTCQRIMYHRPEEN</sequence>
<dbReference type="RefSeq" id="WP_183351438.1">
    <property type="nucleotide sequence ID" value="NZ_JACHEO010000013.1"/>
</dbReference>
<keyword evidence="5" id="KW-1185">Reference proteome</keyword>
<proteinExistence type="predicted"/>
<organism evidence="4 5">
    <name type="scientific">Desulfoprunum benzoelyticum</name>
    <dbReference type="NCBI Taxonomy" id="1506996"/>
    <lineage>
        <taxon>Bacteria</taxon>
        <taxon>Pseudomonadati</taxon>
        <taxon>Thermodesulfobacteriota</taxon>
        <taxon>Desulfobulbia</taxon>
        <taxon>Desulfobulbales</taxon>
        <taxon>Desulfobulbaceae</taxon>
        <taxon>Desulfoprunum</taxon>
    </lineage>
</organism>
<protein>
    <recommendedName>
        <fullName evidence="6">C4-type zinc ribbon domain-containing protein</fullName>
    </recommendedName>
</protein>
<feature type="domain" description="C4-type zinc ribbon" evidence="2">
    <location>
        <begin position="198"/>
        <end position="230"/>
    </location>
</feature>
<feature type="domain" description="CT398-like coiled coil hairpin" evidence="3">
    <location>
        <begin position="11"/>
        <end position="186"/>
    </location>
</feature>
<evidence type="ECO:0000313" key="4">
    <source>
        <dbReference type="EMBL" id="MBB5348596.1"/>
    </source>
</evidence>
<dbReference type="InterPro" id="IPR003743">
    <property type="entry name" value="Zf-RING_7"/>
</dbReference>
<accession>A0A840UUT5</accession>
<evidence type="ECO:0000313" key="5">
    <source>
        <dbReference type="Proteomes" id="UP000539642"/>
    </source>
</evidence>
<evidence type="ECO:0000259" key="2">
    <source>
        <dbReference type="Pfam" id="PF02591"/>
    </source>
</evidence>
<reference evidence="4 5" key="1">
    <citation type="submission" date="2020-08" db="EMBL/GenBank/DDBJ databases">
        <title>Genomic Encyclopedia of Type Strains, Phase IV (KMG-IV): sequencing the most valuable type-strain genomes for metagenomic binning, comparative biology and taxonomic classification.</title>
        <authorList>
            <person name="Goeker M."/>
        </authorList>
    </citation>
    <scope>NUCLEOTIDE SEQUENCE [LARGE SCALE GENOMIC DNA]</scope>
    <source>
        <strain evidence="4 5">DSM 28570</strain>
    </source>
</reference>
<dbReference type="InterPro" id="IPR056003">
    <property type="entry name" value="CT398_CC_hairpin"/>
</dbReference>
<dbReference type="EMBL" id="JACHEO010000013">
    <property type="protein sequence ID" value="MBB5348596.1"/>
    <property type="molecule type" value="Genomic_DNA"/>
</dbReference>